<sequence length="121" mass="13324">MVCLRRVDFIVFVTYEWKPRRCNSCNAFGHSRGKCPGMVVKPVHTEEVVKGESSKGDDLAIVACGDVVLESFKQVKEGEFTGSPNKPLTQIEKDAGDSVDFTLVTSHRRRLVSVRDHGGGS</sequence>
<dbReference type="AlphaFoldDB" id="A0A9I9CKP1"/>
<name>A0A9I9CKP1_CUCME</name>
<protein>
    <submittedName>
        <fullName evidence="1">Uncharacterized protein</fullName>
    </submittedName>
</protein>
<dbReference type="Gramene" id="MELO3C005164.2.1">
    <property type="protein sequence ID" value="MELO3C005164.2.1"/>
    <property type="gene ID" value="MELO3C005164.2"/>
</dbReference>
<organism evidence="1">
    <name type="scientific">Cucumis melo</name>
    <name type="common">Muskmelon</name>
    <dbReference type="NCBI Taxonomy" id="3656"/>
    <lineage>
        <taxon>Eukaryota</taxon>
        <taxon>Viridiplantae</taxon>
        <taxon>Streptophyta</taxon>
        <taxon>Embryophyta</taxon>
        <taxon>Tracheophyta</taxon>
        <taxon>Spermatophyta</taxon>
        <taxon>Magnoliopsida</taxon>
        <taxon>eudicotyledons</taxon>
        <taxon>Gunneridae</taxon>
        <taxon>Pentapetalae</taxon>
        <taxon>rosids</taxon>
        <taxon>fabids</taxon>
        <taxon>Cucurbitales</taxon>
        <taxon>Cucurbitaceae</taxon>
        <taxon>Benincaseae</taxon>
        <taxon>Cucumis</taxon>
    </lineage>
</organism>
<evidence type="ECO:0000313" key="1">
    <source>
        <dbReference type="EnsemblPlants" id="MELO3C005164.2.1"/>
    </source>
</evidence>
<accession>A0A9I9CKP1</accession>
<proteinExistence type="predicted"/>
<reference evidence="1" key="1">
    <citation type="submission" date="2023-03" db="UniProtKB">
        <authorList>
            <consortium name="EnsemblPlants"/>
        </authorList>
    </citation>
    <scope>IDENTIFICATION</scope>
</reference>
<dbReference type="EnsemblPlants" id="MELO3C005164.2.1">
    <property type="protein sequence ID" value="MELO3C005164.2.1"/>
    <property type="gene ID" value="MELO3C005164.2"/>
</dbReference>